<organism evidence="2">
    <name type="scientific">Hexamita inflata</name>
    <dbReference type="NCBI Taxonomy" id="28002"/>
    <lineage>
        <taxon>Eukaryota</taxon>
        <taxon>Metamonada</taxon>
        <taxon>Diplomonadida</taxon>
        <taxon>Hexamitidae</taxon>
        <taxon>Hexamitinae</taxon>
        <taxon>Hexamita</taxon>
    </lineage>
</organism>
<dbReference type="AlphaFoldDB" id="A0AA86RBB8"/>
<reference evidence="3 4" key="2">
    <citation type="submission" date="2024-07" db="EMBL/GenBank/DDBJ databases">
        <authorList>
            <person name="Akdeniz Z."/>
        </authorList>
    </citation>
    <scope>NUCLEOTIDE SEQUENCE [LARGE SCALE GENOMIC DNA]</scope>
</reference>
<keyword evidence="4" id="KW-1185">Reference proteome</keyword>
<reference evidence="2" key="1">
    <citation type="submission" date="2023-06" db="EMBL/GenBank/DDBJ databases">
        <authorList>
            <person name="Kurt Z."/>
        </authorList>
    </citation>
    <scope>NUCLEOTIDE SEQUENCE</scope>
</reference>
<sequence length="159" mass="18164">MLVETPGGRRMVTRNSRQKQRERETEAGVGSPELKSGRELAIEEATAKAAEAGRSSRVSRDWNLDVGACGAQQRRKRQRGAAGWRALWTQLIQRNRVEKSVGGISDLYWFIITQYFVKQTKQIDRFFSSRASLESGFQCYGWSTWLVEHANMHFRLPVG</sequence>
<dbReference type="EMBL" id="CATOUU010001141">
    <property type="protein sequence ID" value="CAI9974265.1"/>
    <property type="molecule type" value="Genomic_DNA"/>
</dbReference>
<dbReference type="EMBL" id="CAXDID020000786">
    <property type="protein sequence ID" value="CAL6114094.1"/>
    <property type="molecule type" value="Genomic_DNA"/>
</dbReference>
<evidence type="ECO:0000313" key="3">
    <source>
        <dbReference type="EMBL" id="CAL6114094.1"/>
    </source>
</evidence>
<name>A0AA86RBB8_9EUKA</name>
<comment type="caution">
    <text evidence="2">The sequence shown here is derived from an EMBL/GenBank/DDBJ whole genome shotgun (WGS) entry which is preliminary data.</text>
</comment>
<feature type="region of interest" description="Disordered" evidence="1">
    <location>
        <begin position="1"/>
        <end position="35"/>
    </location>
</feature>
<evidence type="ECO:0000313" key="4">
    <source>
        <dbReference type="Proteomes" id="UP001642409"/>
    </source>
</evidence>
<accession>A0AA86RBB8</accession>
<proteinExistence type="predicted"/>
<dbReference type="Proteomes" id="UP001642409">
    <property type="component" value="Unassembled WGS sequence"/>
</dbReference>
<protein>
    <submittedName>
        <fullName evidence="3">Hypothetical_protein</fullName>
    </submittedName>
</protein>
<gene>
    <name evidence="2" type="ORF">HINF_LOCUS61910</name>
    <name evidence="3" type="ORF">HINF_LOCUS77813</name>
</gene>
<evidence type="ECO:0000313" key="2">
    <source>
        <dbReference type="EMBL" id="CAI9974265.1"/>
    </source>
</evidence>
<evidence type="ECO:0000256" key="1">
    <source>
        <dbReference type="SAM" id="MobiDB-lite"/>
    </source>
</evidence>